<sequence length="60" mass="6928">MRKVILFKGQSQYDVLRYFVDDLALAFNKIGYQSIIIDLLAENCFSTLEEALNNGDIFLH</sequence>
<dbReference type="RefSeq" id="WP_087440211.1">
    <property type="nucleotide sequence ID" value="NZ_CABMNB010000003.1"/>
</dbReference>
<organism evidence="2 3">
    <name type="scientific">Paenibacillus thiaminolyticus</name>
    <name type="common">Bacillus thiaminolyticus</name>
    <dbReference type="NCBI Taxonomy" id="49283"/>
    <lineage>
        <taxon>Bacteria</taxon>
        <taxon>Bacillati</taxon>
        <taxon>Bacillota</taxon>
        <taxon>Bacilli</taxon>
        <taxon>Bacillales</taxon>
        <taxon>Paenibacillaceae</taxon>
        <taxon>Paenibacillus</taxon>
    </lineage>
</organism>
<gene>
    <name evidence="2" type="ORF">FLT43_14540</name>
    <name evidence="1" type="ORF">M5W83_18660</name>
</gene>
<dbReference type="GeneID" id="76997179"/>
<keyword evidence="4" id="KW-1185">Reference proteome</keyword>
<evidence type="ECO:0000313" key="1">
    <source>
        <dbReference type="EMBL" id="MCY9609170.1"/>
    </source>
</evidence>
<proteinExistence type="predicted"/>
<dbReference type="Proteomes" id="UP000315377">
    <property type="component" value="Chromosome"/>
</dbReference>
<dbReference type="EMBL" id="CP041405">
    <property type="protein sequence ID" value="QDM44540.1"/>
    <property type="molecule type" value="Genomic_DNA"/>
</dbReference>
<evidence type="ECO:0000313" key="3">
    <source>
        <dbReference type="Proteomes" id="UP000315377"/>
    </source>
</evidence>
<dbReference type="EMBL" id="JAMDMM010000036">
    <property type="protein sequence ID" value="MCY9609170.1"/>
    <property type="molecule type" value="Genomic_DNA"/>
</dbReference>
<reference evidence="2 3" key="1">
    <citation type="submission" date="2019-07" db="EMBL/GenBank/DDBJ databases">
        <title>Paenibacillus thiaminolyticus NRRL B-4156.</title>
        <authorList>
            <person name="Hehnly C."/>
            <person name="Zhang L."/>
        </authorList>
    </citation>
    <scope>NUCLEOTIDE SEQUENCE [LARGE SCALE GENOMIC DNA]</scope>
    <source>
        <strain evidence="2 3">NRRL B-4156</strain>
    </source>
</reference>
<evidence type="ECO:0000313" key="2">
    <source>
        <dbReference type="EMBL" id="QDM44540.1"/>
    </source>
</evidence>
<protein>
    <submittedName>
        <fullName evidence="2">Uncharacterized protein</fullName>
    </submittedName>
</protein>
<dbReference type="AlphaFoldDB" id="A0AAP9J215"/>
<dbReference type="Proteomes" id="UP001209276">
    <property type="component" value="Unassembled WGS sequence"/>
</dbReference>
<reference evidence="1 4" key="2">
    <citation type="submission" date="2022-05" db="EMBL/GenBank/DDBJ databases">
        <title>Genome Sequencing of Bee-Associated Microbes.</title>
        <authorList>
            <person name="Dunlap C."/>
        </authorList>
    </citation>
    <scope>NUCLEOTIDE SEQUENCE [LARGE SCALE GENOMIC DNA]</scope>
    <source>
        <strain evidence="1 4">NRRL B-14613</strain>
    </source>
</reference>
<evidence type="ECO:0000313" key="4">
    <source>
        <dbReference type="Proteomes" id="UP001209276"/>
    </source>
</evidence>
<name>A0AAP9J215_PANTH</name>
<accession>A0AAP9J215</accession>